<evidence type="ECO:0000313" key="12">
    <source>
        <dbReference type="EMBL" id="OEU05700.1"/>
    </source>
</evidence>
<dbReference type="GO" id="GO:0061630">
    <property type="term" value="F:ubiquitin protein ligase activity"/>
    <property type="evidence" value="ECO:0007669"/>
    <property type="project" value="UniProtKB-EC"/>
</dbReference>
<feature type="non-terminal residue" evidence="12">
    <location>
        <position position="1"/>
    </location>
</feature>
<sequence length="367" mass="40330">GLNGQIQEAASKGEYVTAGELQSNLKTLQSKATNVASDSTSVVQQMYPEDDEEMESVGDQFSNEDEGYDDGYDNDNYHRNKWGTGQRLNEITSPIMVSKDGAPAKISVSRLPVKDSRRLRIRLPSNSSIVEVFDSTEKLKTVYQVIKSHLPTEDNKKQHIARAKVVQVRGFSDARGNQKVGLSGGAFAAPLSEFGFTLLSAHPKREYSLEMDGLRTLKDLQIHTSAALTVMRCNERGMALRGDLESKLAQAQGDAMDVDDLNYEALQELGEKIGVAAPGDGIKGLDQADLERISALLSPKEFLSQKTTGDDDHDSRCCICLGEFDPDDTNESLRILNHCGHCMHDSCLQTWLSTKTSCPVCKHSLND</sequence>
<dbReference type="KEGG" id="fcy:FRACYDRAFT_258605"/>
<keyword evidence="13" id="KW-1185">Reference proteome</keyword>
<keyword evidence="5 8" id="KW-0863">Zinc-finger</keyword>
<evidence type="ECO:0000313" key="13">
    <source>
        <dbReference type="Proteomes" id="UP000095751"/>
    </source>
</evidence>
<dbReference type="SUPFAM" id="SSF54236">
    <property type="entry name" value="Ubiquitin-like"/>
    <property type="match status" value="1"/>
</dbReference>
<dbReference type="InterPro" id="IPR045191">
    <property type="entry name" value="MBR1/2-like"/>
</dbReference>
<evidence type="ECO:0000256" key="8">
    <source>
        <dbReference type="PROSITE-ProRule" id="PRU00175"/>
    </source>
</evidence>
<gene>
    <name evidence="12" type="ORF">FRACYDRAFT_258605</name>
</gene>
<organism evidence="12 13">
    <name type="scientific">Fragilariopsis cylindrus CCMP1102</name>
    <dbReference type="NCBI Taxonomy" id="635003"/>
    <lineage>
        <taxon>Eukaryota</taxon>
        <taxon>Sar</taxon>
        <taxon>Stramenopiles</taxon>
        <taxon>Ochrophyta</taxon>
        <taxon>Bacillariophyta</taxon>
        <taxon>Bacillariophyceae</taxon>
        <taxon>Bacillariophycidae</taxon>
        <taxon>Bacillariales</taxon>
        <taxon>Bacillariaceae</taxon>
        <taxon>Fragilariopsis</taxon>
    </lineage>
</organism>
<dbReference type="SMART" id="SM00166">
    <property type="entry name" value="UBX"/>
    <property type="match status" value="1"/>
</dbReference>
<dbReference type="InterPro" id="IPR013083">
    <property type="entry name" value="Znf_RING/FYVE/PHD"/>
</dbReference>
<evidence type="ECO:0000256" key="5">
    <source>
        <dbReference type="ARBA" id="ARBA00022771"/>
    </source>
</evidence>
<dbReference type="SMART" id="SM00184">
    <property type="entry name" value="RING"/>
    <property type="match status" value="1"/>
</dbReference>
<evidence type="ECO:0000256" key="3">
    <source>
        <dbReference type="ARBA" id="ARBA00022679"/>
    </source>
</evidence>
<evidence type="ECO:0000259" key="10">
    <source>
        <dbReference type="PROSITE" id="PS50033"/>
    </source>
</evidence>
<feature type="region of interest" description="Disordered" evidence="9">
    <location>
        <begin position="49"/>
        <end position="73"/>
    </location>
</feature>
<feature type="domain" description="RING-type" evidence="11">
    <location>
        <begin position="317"/>
        <end position="362"/>
    </location>
</feature>
<dbReference type="Pfam" id="PF13639">
    <property type="entry name" value="zf-RING_2"/>
    <property type="match status" value="1"/>
</dbReference>
<reference evidence="12 13" key="1">
    <citation type="submission" date="2016-09" db="EMBL/GenBank/DDBJ databases">
        <title>Extensive genetic diversity and differential bi-allelic expression allows diatom success in the polar Southern Ocean.</title>
        <authorList>
            <consortium name="DOE Joint Genome Institute"/>
            <person name="Mock T."/>
            <person name="Otillar R.P."/>
            <person name="Strauss J."/>
            <person name="Dupont C."/>
            <person name="Frickenhaus S."/>
            <person name="Maumus F."/>
            <person name="Mcmullan M."/>
            <person name="Sanges R."/>
            <person name="Schmutz J."/>
            <person name="Toseland A."/>
            <person name="Valas R."/>
            <person name="Veluchamy A."/>
            <person name="Ward B.J."/>
            <person name="Allen A."/>
            <person name="Barry K."/>
            <person name="Falciatore A."/>
            <person name="Ferrante M."/>
            <person name="Fortunato A.E."/>
            <person name="Gloeckner G."/>
            <person name="Gruber A."/>
            <person name="Hipkin R."/>
            <person name="Janech M."/>
            <person name="Kroth P."/>
            <person name="Leese F."/>
            <person name="Lindquist E."/>
            <person name="Lyon B.R."/>
            <person name="Martin J."/>
            <person name="Mayer C."/>
            <person name="Parker M."/>
            <person name="Quesneville H."/>
            <person name="Raymond J."/>
            <person name="Uhlig C."/>
            <person name="Valentin K.U."/>
            <person name="Worden A.Z."/>
            <person name="Armbrust E.V."/>
            <person name="Bowler C."/>
            <person name="Green B."/>
            <person name="Moulton V."/>
            <person name="Van Oosterhout C."/>
            <person name="Grigoriev I."/>
        </authorList>
    </citation>
    <scope>NUCLEOTIDE SEQUENCE [LARGE SCALE GENOMIC DNA]</scope>
    <source>
        <strain evidence="12 13">CCMP1102</strain>
    </source>
</reference>
<dbReference type="GO" id="GO:0008270">
    <property type="term" value="F:zinc ion binding"/>
    <property type="evidence" value="ECO:0007669"/>
    <property type="project" value="UniProtKB-KW"/>
</dbReference>
<keyword evidence="6" id="KW-0833">Ubl conjugation pathway</keyword>
<accession>A0A1E7EIK4</accession>
<dbReference type="OrthoDB" id="21204at2759"/>
<keyword evidence="7" id="KW-0862">Zinc</keyword>
<dbReference type="EMBL" id="KV784529">
    <property type="protein sequence ID" value="OEU05700.1"/>
    <property type="molecule type" value="Genomic_DNA"/>
</dbReference>
<protein>
    <recommendedName>
        <fullName evidence="2">RING-type E3 ubiquitin transferase</fullName>
        <ecNumber evidence="2">2.3.2.27</ecNumber>
    </recommendedName>
</protein>
<dbReference type="CDD" id="cd01767">
    <property type="entry name" value="UBX"/>
    <property type="match status" value="1"/>
</dbReference>
<dbReference type="EC" id="2.3.2.27" evidence="2"/>
<evidence type="ECO:0000256" key="7">
    <source>
        <dbReference type="ARBA" id="ARBA00022833"/>
    </source>
</evidence>
<evidence type="ECO:0000256" key="1">
    <source>
        <dbReference type="ARBA" id="ARBA00000900"/>
    </source>
</evidence>
<dbReference type="InterPro" id="IPR029071">
    <property type="entry name" value="Ubiquitin-like_domsf"/>
</dbReference>
<dbReference type="PANTHER" id="PTHR22937">
    <property type="entry name" value="E3 UBIQUITIN-PROTEIN LIGASE RNF165"/>
    <property type="match status" value="1"/>
</dbReference>
<feature type="domain" description="UBX" evidence="10">
    <location>
        <begin position="112"/>
        <end position="230"/>
    </location>
</feature>
<dbReference type="Pfam" id="PF00789">
    <property type="entry name" value="UBX"/>
    <property type="match status" value="1"/>
</dbReference>
<dbReference type="PANTHER" id="PTHR22937:SF65">
    <property type="entry name" value="E3 UBIQUITIN-PROTEIN LIGASE ARK2C"/>
    <property type="match status" value="1"/>
</dbReference>
<dbReference type="SUPFAM" id="SSF57850">
    <property type="entry name" value="RING/U-box"/>
    <property type="match status" value="1"/>
</dbReference>
<dbReference type="Proteomes" id="UP000095751">
    <property type="component" value="Unassembled WGS sequence"/>
</dbReference>
<comment type="catalytic activity">
    <reaction evidence="1">
        <text>S-ubiquitinyl-[E2 ubiquitin-conjugating enzyme]-L-cysteine + [acceptor protein]-L-lysine = [E2 ubiquitin-conjugating enzyme]-L-cysteine + N(6)-ubiquitinyl-[acceptor protein]-L-lysine.</text>
        <dbReference type="EC" id="2.3.2.27"/>
    </reaction>
</comment>
<dbReference type="PROSITE" id="PS50033">
    <property type="entry name" value="UBX"/>
    <property type="match status" value="1"/>
</dbReference>
<evidence type="ECO:0000256" key="4">
    <source>
        <dbReference type="ARBA" id="ARBA00022723"/>
    </source>
</evidence>
<evidence type="ECO:0000256" key="2">
    <source>
        <dbReference type="ARBA" id="ARBA00012483"/>
    </source>
</evidence>
<keyword evidence="3" id="KW-0808">Transferase</keyword>
<dbReference type="AlphaFoldDB" id="A0A1E7EIK4"/>
<evidence type="ECO:0000256" key="9">
    <source>
        <dbReference type="SAM" id="MobiDB-lite"/>
    </source>
</evidence>
<evidence type="ECO:0000256" key="6">
    <source>
        <dbReference type="ARBA" id="ARBA00022786"/>
    </source>
</evidence>
<dbReference type="PROSITE" id="PS50089">
    <property type="entry name" value="ZF_RING_2"/>
    <property type="match status" value="1"/>
</dbReference>
<evidence type="ECO:0000259" key="11">
    <source>
        <dbReference type="PROSITE" id="PS50089"/>
    </source>
</evidence>
<dbReference type="SMART" id="SM00744">
    <property type="entry name" value="RINGv"/>
    <property type="match status" value="1"/>
</dbReference>
<dbReference type="InterPro" id="IPR001841">
    <property type="entry name" value="Znf_RING"/>
</dbReference>
<dbReference type="InterPro" id="IPR011016">
    <property type="entry name" value="Znf_RING-CH"/>
</dbReference>
<dbReference type="Gene3D" id="3.30.40.10">
    <property type="entry name" value="Zinc/RING finger domain, C3HC4 (zinc finger)"/>
    <property type="match status" value="1"/>
</dbReference>
<dbReference type="InterPro" id="IPR001012">
    <property type="entry name" value="UBX_dom"/>
</dbReference>
<name>A0A1E7EIK4_9STRA</name>
<dbReference type="Gene3D" id="3.10.20.90">
    <property type="entry name" value="Phosphatidylinositol 3-kinase Catalytic Subunit, Chain A, domain 1"/>
    <property type="match status" value="1"/>
</dbReference>
<keyword evidence="4" id="KW-0479">Metal-binding</keyword>
<dbReference type="InParanoid" id="A0A1E7EIK4"/>
<proteinExistence type="predicted"/>